<evidence type="ECO:0000313" key="2">
    <source>
        <dbReference type="Proteomes" id="UP000002630"/>
    </source>
</evidence>
<evidence type="ECO:0000313" key="1">
    <source>
        <dbReference type="EMBL" id="CBJ25469.1"/>
    </source>
</evidence>
<reference evidence="1 2" key="1">
    <citation type="journal article" date="2010" name="Nature">
        <title>The Ectocarpus genome and the independent evolution of multicellularity in brown algae.</title>
        <authorList>
            <person name="Cock J.M."/>
            <person name="Sterck L."/>
            <person name="Rouze P."/>
            <person name="Scornet D."/>
            <person name="Allen A.E."/>
            <person name="Amoutzias G."/>
            <person name="Anthouard V."/>
            <person name="Artiguenave F."/>
            <person name="Aury J.M."/>
            <person name="Badger J.H."/>
            <person name="Beszteri B."/>
            <person name="Billiau K."/>
            <person name="Bonnet E."/>
            <person name="Bothwell J.H."/>
            <person name="Bowler C."/>
            <person name="Boyen C."/>
            <person name="Brownlee C."/>
            <person name="Carrano C.J."/>
            <person name="Charrier B."/>
            <person name="Cho G.Y."/>
            <person name="Coelho S.M."/>
            <person name="Collen J."/>
            <person name="Corre E."/>
            <person name="Da Silva C."/>
            <person name="Delage L."/>
            <person name="Delaroque N."/>
            <person name="Dittami S.M."/>
            <person name="Doulbeau S."/>
            <person name="Elias M."/>
            <person name="Farnham G."/>
            <person name="Gachon C.M."/>
            <person name="Gschloessl B."/>
            <person name="Heesch S."/>
            <person name="Jabbari K."/>
            <person name="Jubin C."/>
            <person name="Kawai H."/>
            <person name="Kimura K."/>
            <person name="Kloareg B."/>
            <person name="Kupper F.C."/>
            <person name="Lang D."/>
            <person name="Le Bail A."/>
            <person name="Leblanc C."/>
            <person name="Lerouge P."/>
            <person name="Lohr M."/>
            <person name="Lopez P.J."/>
            <person name="Martens C."/>
            <person name="Maumus F."/>
            <person name="Michel G."/>
            <person name="Miranda-Saavedra D."/>
            <person name="Morales J."/>
            <person name="Moreau H."/>
            <person name="Motomura T."/>
            <person name="Nagasato C."/>
            <person name="Napoli C.A."/>
            <person name="Nelson D.R."/>
            <person name="Nyvall-Collen P."/>
            <person name="Peters A.F."/>
            <person name="Pommier C."/>
            <person name="Potin P."/>
            <person name="Poulain J."/>
            <person name="Quesneville H."/>
            <person name="Read B."/>
            <person name="Rensing S.A."/>
            <person name="Ritter A."/>
            <person name="Rousvoal S."/>
            <person name="Samanta M."/>
            <person name="Samson G."/>
            <person name="Schroeder D.C."/>
            <person name="Segurens B."/>
            <person name="Strittmatter M."/>
            <person name="Tonon T."/>
            <person name="Tregear J.W."/>
            <person name="Valentin K."/>
            <person name="von Dassow P."/>
            <person name="Yamagishi T."/>
            <person name="Van de Peer Y."/>
            <person name="Wincker P."/>
        </authorList>
    </citation>
    <scope>NUCLEOTIDE SEQUENCE [LARGE SCALE GENOMIC DNA]</scope>
    <source>
        <strain evidence="2">Ec32 / CCAP1310/4</strain>
    </source>
</reference>
<protein>
    <submittedName>
        <fullName evidence="1">Uncharacterized protein</fullName>
    </submittedName>
</protein>
<dbReference type="InParanoid" id="D7FVU9"/>
<dbReference type="eggNOG" id="ENOG502SCDY">
    <property type="taxonomic scope" value="Eukaryota"/>
</dbReference>
<dbReference type="OrthoDB" id="524656at2759"/>
<name>D7FVU9_ECTSI</name>
<sequence length="82" mass="9087">MDAAAAKSFKLDASAGGCSGMFWRTKPEMGSTTSSSDWPRNGTMLKGWYVTEHPGWVKIDHPEGYWMPVEQHGKAVMHEVDS</sequence>
<keyword evidence="2" id="KW-1185">Reference proteome</keyword>
<gene>
    <name evidence="1" type="ORF">Esi_0003_0043</name>
</gene>
<organism evidence="1 2">
    <name type="scientific">Ectocarpus siliculosus</name>
    <name type="common">Brown alga</name>
    <name type="synonym">Conferva siliculosa</name>
    <dbReference type="NCBI Taxonomy" id="2880"/>
    <lineage>
        <taxon>Eukaryota</taxon>
        <taxon>Sar</taxon>
        <taxon>Stramenopiles</taxon>
        <taxon>Ochrophyta</taxon>
        <taxon>PX clade</taxon>
        <taxon>Phaeophyceae</taxon>
        <taxon>Ectocarpales</taxon>
        <taxon>Ectocarpaceae</taxon>
        <taxon>Ectocarpus</taxon>
    </lineage>
</organism>
<proteinExistence type="predicted"/>
<dbReference type="AlphaFoldDB" id="D7FVU9"/>
<dbReference type="EMBL" id="FN649727">
    <property type="protein sequence ID" value="CBJ25469.1"/>
    <property type="molecule type" value="Genomic_DNA"/>
</dbReference>
<dbReference type="EMBL" id="FN648486">
    <property type="protein sequence ID" value="CBJ25469.1"/>
    <property type="molecule type" value="Genomic_DNA"/>
</dbReference>
<dbReference type="Proteomes" id="UP000002630">
    <property type="component" value="Linkage Group LG02"/>
</dbReference>
<accession>D7FVU9</accession>